<evidence type="ECO:0000313" key="11">
    <source>
        <dbReference type="Proteomes" id="UP000824890"/>
    </source>
</evidence>
<dbReference type="SMART" id="SM00382">
    <property type="entry name" value="AAA"/>
    <property type="match status" value="1"/>
</dbReference>
<comment type="subcellular location">
    <subcellularLocation>
        <location evidence="1">Nucleus</location>
    </subcellularLocation>
</comment>
<keyword evidence="3" id="KW-0547">Nucleotide-binding</keyword>
<evidence type="ECO:0000256" key="2">
    <source>
        <dbReference type="ARBA" id="ARBA00022448"/>
    </source>
</evidence>
<dbReference type="PROSITE" id="PS50893">
    <property type="entry name" value="ABC_TRANSPORTER_2"/>
    <property type="match status" value="1"/>
</dbReference>
<keyword evidence="2" id="KW-0813">Transport</keyword>
<evidence type="ECO:0000256" key="4">
    <source>
        <dbReference type="ARBA" id="ARBA00022840"/>
    </source>
</evidence>
<evidence type="ECO:0000259" key="9">
    <source>
        <dbReference type="PROSITE" id="PS51294"/>
    </source>
</evidence>
<protein>
    <submittedName>
        <fullName evidence="10">Uncharacterized protein</fullName>
    </submittedName>
</protein>
<feature type="non-terminal residue" evidence="10">
    <location>
        <position position="1"/>
    </location>
</feature>
<dbReference type="CDD" id="cd00167">
    <property type="entry name" value="SANT"/>
    <property type="match status" value="2"/>
</dbReference>
<evidence type="ECO:0000256" key="1">
    <source>
        <dbReference type="ARBA" id="ARBA00004123"/>
    </source>
</evidence>
<dbReference type="EMBL" id="JAGKQM010000011">
    <property type="protein sequence ID" value="KAH0900892.1"/>
    <property type="molecule type" value="Genomic_DNA"/>
</dbReference>
<dbReference type="PROSITE" id="PS50090">
    <property type="entry name" value="MYB_LIKE"/>
    <property type="match status" value="2"/>
</dbReference>
<feature type="region of interest" description="Disordered" evidence="6">
    <location>
        <begin position="501"/>
        <end position="524"/>
    </location>
</feature>
<accession>A0ABQ8B8S1</accession>
<evidence type="ECO:0000259" key="7">
    <source>
        <dbReference type="PROSITE" id="PS50090"/>
    </source>
</evidence>
<keyword evidence="11" id="KW-1185">Reference proteome</keyword>
<dbReference type="InterPro" id="IPR009057">
    <property type="entry name" value="Homeodomain-like_sf"/>
</dbReference>
<dbReference type="InterPro" id="IPR017871">
    <property type="entry name" value="ABC_transporter-like_CS"/>
</dbReference>
<organism evidence="10 11">
    <name type="scientific">Brassica napus</name>
    <name type="common">Rape</name>
    <dbReference type="NCBI Taxonomy" id="3708"/>
    <lineage>
        <taxon>Eukaryota</taxon>
        <taxon>Viridiplantae</taxon>
        <taxon>Streptophyta</taxon>
        <taxon>Embryophyta</taxon>
        <taxon>Tracheophyta</taxon>
        <taxon>Spermatophyta</taxon>
        <taxon>Magnoliopsida</taxon>
        <taxon>eudicotyledons</taxon>
        <taxon>Gunneridae</taxon>
        <taxon>Pentapetalae</taxon>
        <taxon>rosids</taxon>
        <taxon>malvids</taxon>
        <taxon>Brassicales</taxon>
        <taxon>Brassicaceae</taxon>
        <taxon>Brassiceae</taxon>
        <taxon>Brassica</taxon>
    </lineage>
</organism>
<name>A0ABQ8B8S1_BRANA</name>
<keyword evidence="5" id="KW-0539">Nucleus</keyword>
<comment type="caution">
    <text evidence="10">The sequence shown here is derived from an EMBL/GenBank/DDBJ whole genome shotgun (WGS) entry which is preliminary data.</text>
</comment>
<reference evidence="10 11" key="1">
    <citation type="submission" date="2021-05" db="EMBL/GenBank/DDBJ databases">
        <title>Genome Assembly of Synthetic Allotetraploid Brassica napus Reveals Homoeologous Exchanges between Subgenomes.</title>
        <authorList>
            <person name="Davis J.T."/>
        </authorList>
    </citation>
    <scope>NUCLEOTIDE SEQUENCE [LARGE SCALE GENOMIC DNA]</scope>
    <source>
        <strain evidence="11">cv. Da-Ae</strain>
        <tissue evidence="10">Seedling</tissue>
    </source>
</reference>
<dbReference type="SUPFAM" id="SSF46689">
    <property type="entry name" value="Homeodomain-like"/>
    <property type="match status" value="1"/>
</dbReference>
<proteinExistence type="predicted"/>
<keyword evidence="4" id="KW-0067">ATP-binding</keyword>
<dbReference type="Proteomes" id="UP000824890">
    <property type="component" value="Unassembled WGS sequence"/>
</dbReference>
<dbReference type="Gene3D" id="3.40.50.300">
    <property type="entry name" value="P-loop containing nucleotide triphosphate hydrolases"/>
    <property type="match status" value="1"/>
</dbReference>
<dbReference type="InterPro" id="IPR015856">
    <property type="entry name" value="ABC_transpr_CbiO/EcfA_su"/>
</dbReference>
<dbReference type="Pfam" id="PF00005">
    <property type="entry name" value="ABC_tran"/>
    <property type="match status" value="1"/>
</dbReference>
<evidence type="ECO:0000256" key="5">
    <source>
        <dbReference type="ARBA" id="ARBA00023242"/>
    </source>
</evidence>
<feature type="domain" description="HTH myb-type" evidence="9">
    <location>
        <begin position="304"/>
        <end position="355"/>
    </location>
</feature>
<dbReference type="PROSITE" id="PS51294">
    <property type="entry name" value="HTH_MYB"/>
    <property type="match status" value="2"/>
</dbReference>
<feature type="domain" description="Myb-like" evidence="7">
    <location>
        <begin position="356"/>
        <end position="406"/>
    </location>
</feature>
<gene>
    <name evidence="10" type="ORF">HID58_040395</name>
</gene>
<evidence type="ECO:0000313" key="10">
    <source>
        <dbReference type="EMBL" id="KAH0900892.1"/>
    </source>
</evidence>
<dbReference type="PROSITE" id="PS00211">
    <property type="entry name" value="ABC_TRANSPORTER_1"/>
    <property type="match status" value="1"/>
</dbReference>
<evidence type="ECO:0000259" key="8">
    <source>
        <dbReference type="PROSITE" id="PS50893"/>
    </source>
</evidence>
<dbReference type="InterPro" id="IPR001005">
    <property type="entry name" value="SANT/Myb"/>
</dbReference>
<dbReference type="InterPro" id="IPR027417">
    <property type="entry name" value="P-loop_NTPase"/>
</dbReference>
<sequence>RKKESCNFKSSRATTMNANCLFSPSPPPRLFPPRSISSLSPSVYRRTGVVSEDVAVECRNLCFSATTRPGISVPILRDCSFRIPSGQLWMILGPNGCGKSTLLKILAGVVNPTSGNIFVEKPKNFVFQNPDHQVVMPTVEADVAFGLGKYPDMSLEEVKSRVVTALDAVGMRDYMQRPIQTLSGGQKQRVAIAGALAEACKVLLLDELTTFLDESDQLGVIKAVKELINAKTGGDVTALWVTHRLEELEYADGAVYMENGRVVRHGDAATVLDFIKAKQSSYIDQIEIASMDMSRGSNSFDYKKISCQRGHWRPIEDDHLRQLVEQYGPKNWNFIAQHLCGRSGKSCRLRWYNQLDPNITKKPFTEEEEERLLKAHRIQGNRWASIARLFPGRTDNAVKNHFHVIMARRKRESLSSTSTSTFNQSWHNMLSPSPSLTRLNRSQFGLWRYQKDKSHGTSPYTFVSTPRDDQFGSSSISNVRKEVYPERRKLKELVDEHNNAFHTATPDQNKNSVEDGPSTGDDGGKRNVAFIDFLGVGLVS</sequence>
<feature type="domain" description="Myb-like" evidence="7">
    <location>
        <begin position="304"/>
        <end position="355"/>
    </location>
</feature>
<dbReference type="SMART" id="SM00717">
    <property type="entry name" value="SANT"/>
    <property type="match status" value="2"/>
</dbReference>
<dbReference type="CDD" id="cd03225">
    <property type="entry name" value="ABC_cobalt_CbiO_domain1"/>
    <property type="match status" value="1"/>
</dbReference>
<dbReference type="InterPro" id="IPR017930">
    <property type="entry name" value="Myb_dom"/>
</dbReference>
<feature type="domain" description="ABC transporter" evidence="8">
    <location>
        <begin position="56"/>
        <end position="284"/>
    </location>
</feature>
<dbReference type="InterPro" id="IPR003439">
    <property type="entry name" value="ABC_transporter-like_ATP-bd"/>
</dbReference>
<dbReference type="PANTHER" id="PTHR43514:SF4">
    <property type="entry name" value="ABC TRANSPORTER I FAMILY MEMBER 10"/>
    <property type="match status" value="1"/>
</dbReference>
<feature type="domain" description="HTH myb-type" evidence="9">
    <location>
        <begin position="356"/>
        <end position="410"/>
    </location>
</feature>
<evidence type="ECO:0000256" key="3">
    <source>
        <dbReference type="ARBA" id="ARBA00022741"/>
    </source>
</evidence>
<dbReference type="Gene3D" id="1.10.10.60">
    <property type="entry name" value="Homeodomain-like"/>
    <property type="match status" value="2"/>
</dbReference>
<dbReference type="SUPFAM" id="SSF52540">
    <property type="entry name" value="P-loop containing nucleoside triphosphate hydrolases"/>
    <property type="match status" value="1"/>
</dbReference>
<dbReference type="Pfam" id="PF13921">
    <property type="entry name" value="Myb_DNA-bind_6"/>
    <property type="match status" value="1"/>
</dbReference>
<feature type="compositionally biased region" description="Polar residues" evidence="6">
    <location>
        <begin position="501"/>
        <end position="511"/>
    </location>
</feature>
<evidence type="ECO:0000256" key="6">
    <source>
        <dbReference type="SAM" id="MobiDB-lite"/>
    </source>
</evidence>
<dbReference type="InterPro" id="IPR050334">
    <property type="entry name" value="Molybdenum_import_ModC"/>
</dbReference>
<dbReference type="InterPro" id="IPR003593">
    <property type="entry name" value="AAA+_ATPase"/>
</dbReference>
<dbReference type="PANTHER" id="PTHR43514">
    <property type="entry name" value="ABC TRANSPORTER I FAMILY MEMBER 10"/>
    <property type="match status" value="1"/>
</dbReference>